<gene>
    <name evidence="2" type="ORF">DLM46_09170</name>
</gene>
<keyword evidence="1" id="KW-0812">Transmembrane</keyword>
<keyword evidence="3" id="KW-1185">Reference proteome</keyword>
<dbReference type="AlphaFoldDB" id="A0A370NBT9"/>
<feature type="transmembrane region" description="Helical" evidence="1">
    <location>
        <begin position="6"/>
        <end position="39"/>
    </location>
</feature>
<organism evidence="2 3">
    <name type="scientific">Paraburkholderia lacunae</name>
    <dbReference type="NCBI Taxonomy" id="2211104"/>
    <lineage>
        <taxon>Bacteria</taxon>
        <taxon>Pseudomonadati</taxon>
        <taxon>Pseudomonadota</taxon>
        <taxon>Betaproteobacteria</taxon>
        <taxon>Burkholderiales</taxon>
        <taxon>Burkholderiaceae</taxon>
        <taxon>Paraburkholderia</taxon>
    </lineage>
</organism>
<keyword evidence="1" id="KW-1133">Transmembrane helix</keyword>
<sequence>MFYFFAIPVVVIFLVKTHFGLLTGLLSGVATLVTEYVLVSWLGGKTMRKQAALAAASGAAEHAQPSADTLALAASLAAPAAPATVDTSVRVWRPTDRYLPVDELPYPIGRRSFDERDNEQLLPSYIGETACFDLIGFALSDNVKREPNAEALLHKQLYEGFREAIGSYLDIETGGDGTPAAMVSFDELAKFPTFAHFRNGSRALLTAAFRSRDAVWGGLRHDGESFRFPLGHLVGIRFMVWVPARGGGGYTVDLVFNVPRKQSALKGPSPYNSFYTGFNLDLPYSELNSFSVFAALTDIALLFDVRARCDTASDV</sequence>
<proteinExistence type="predicted"/>
<dbReference type="OrthoDB" id="77291at1822464"/>
<keyword evidence="1" id="KW-0472">Membrane</keyword>
<name>A0A370NBT9_9BURK</name>
<accession>A0A370NBT9</accession>
<comment type="caution">
    <text evidence="2">The sequence shown here is derived from an EMBL/GenBank/DDBJ whole genome shotgun (WGS) entry which is preliminary data.</text>
</comment>
<evidence type="ECO:0000313" key="2">
    <source>
        <dbReference type="EMBL" id="RDK03062.1"/>
    </source>
</evidence>
<reference evidence="3" key="1">
    <citation type="submission" date="2018-05" db="EMBL/GenBank/DDBJ databases">
        <authorList>
            <person name="Feng T."/>
        </authorList>
    </citation>
    <scope>NUCLEOTIDE SEQUENCE [LARGE SCALE GENOMIC DNA]</scope>
    <source>
        <strain evidence="3">S27</strain>
    </source>
</reference>
<protein>
    <submittedName>
        <fullName evidence="2">Uncharacterized protein</fullName>
    </submittedName>
</protein>
<dbReference type="EMBL" id="QHKS01000005">
    <property type="protein sequence ID" value="RDK03062.1"/>
    <property type="molecule type" value="Genomic_DNA"/>
</dbReference>
<evidence type="ECO:0000256" key="1">
    <source>
        <dbReference type="SAM" id="Phobius"/>
    </source>
</evidence>
<dbReference type="RefSeq" id="WP_115100457.1">
    <property type="nucleotide sequence ID" value="NZ_QHKS01000005.1"/>
</dbReference>
<evidence type="ECO:0000313" key="3">
    <source>
        <dbReference type="Proteomes" id="UP000254875"/>
    </source>
</evidence>
<dbReference type="Proteomes" id="UP000254875">
    <property type="component" value="Unassembled WGS sequence"/>
</dbReference>